<feature type="region of interest" description="Disordered" evidence="1">
    <location>
        <begin position="1"/>
        <end position="54"/>
    </location>
</feature>
<feature type="region of interest" description="Disordered" evidence="1">
    <location>
        <begin position="669"/>
        <end position="688"/>
    </location>
</feature>
<feature type="region of interest" description="Disordered" evidence="1">
    <location>
        <begin position="705"/>
        <end position="741"/>
    </location>
</feature>
<dbReference type="PANTHER" id="PTHR37988">
    <property type="entry name" value="UPF0592 MEMBRANE PROTEIN C7D4.03C"/>
    <property type="match status" value="1"/>
</dbReference>
<evidence type="ECO:0000256" key="1">
    <source>
        <dbReference type="SAM" id="MobiDB-lite"/>
    </source>
</evidence>
<proteinExistence type="predicted"/>
<evidence type="ECO:0000313" key="2">
    <source>
        <dbReference type="EMBL" id="CAH2354004.1"/>
    </source>
</evidence>
<dbReference type="EMBL" id="CAKXYY010000013">
    <property type="protein sequence ID" value="CAH2354004.1"/>
    <property type="molecule type" value="Genomic_DNA"/>
</dbReference>
<accession>A0A9P0QSA4</accession>
<gene>
    <name evidence="2" type="ORF">CLIB1423_13S03796</name>
</gene>
<feature type="region of interest" description="Disordered" evidence="1">
    <location>
        <begin position="763"/>
        <end position="790"/>
    </location>
</feature>
<feature type="compositionally biased region" description="Polar residues" evidence="1">
    <location>
        <begin position="766"/>
        <end position="776"/>
    </location>
</feature>
<evidence type="ECO:0008006" key="4">
    <source>
        <dbReference type="Google" id="ProtNLM"/>
    </source>
</evidence>
<feature type="compositionally biased region" description="Low complexity" evidence="1">
    <location>
        <begin position="13"/>
        <end position="39"/>
    </location>
</feature>
<dbReference type="OrthoDB" id="296767at2759"/>
<name>A0A9P0QSA4_9ASCO</name>
<dbReference type="PANTHER" id="PTHR37988:SF1">
    <property type="entry name" value="UPF0592 MEMBRANE PROTEIN C7D4.03C"/>
    <property type="match status" value="1"/>
</dbReference>
<dbReference type="Proteomes" id="UP000837801">
    <property type="component" value="Unassembled WGS sequence"/>
</dbReference>
<feature type="compositionally biased region" description="Polar residues" evidence="1">
    <location>
        <begin position="676"/>
        <end position="686"/>
    </location>
</feature>
<reference evidence="2" key="1">
    <citation type="submission" date="2022-03" db="EMBL/GenBank/DDBJ databases">
        <authorList>
            <person name="Legras J.-L."/>
            <person name="Devillers H."/>
            <person name="Grondin C."/>
        </authorList>
    </citation>
    <scope>NUCLEOTIDE SEQUENCE</scope>
    <source>
        <strain evidence="2">CLIB 1423</strain>
    </source>
</reference>
<organism evidence="2 3">
    <name type="scientific">[Candida] railenensis</name>
    <dbReference type="NCBI Taxonomy" id="45579"/>
    <lineage>
        <taxon>Eukaryota</taxon>
        <taxon>Fungi</taxon>
        <taxon>Dikarya</taxon>
        <taxon>Ascomycota</taxon>
        <taxon>Saccharomycotina</taxon>
        <taxon>Pichiomycetes</taxon>
        <taxon>Debaryomycetaceae</taxon>
        <taxon>Kurtzmaniella</taxon>
    </lineage>
</organism>
<feature type="compositionally biased region" description="Acidic residues" evidence="1">
    <location>
        <begin position="720"/>
        <end position="730"/>
    </location>
</feature>
<feature type="compositionally biased region" description="Polar residues" evidence="1">
    <location>
        <begin position="705"/>
        <end position="716"/>
    </location>
</feature>
<sequence length="1046" mass="119226">MLSIRKNKTKVDYNSSSSTLNSSSSSTTTIITSSSYHGSSGHHSRKNTSKLTPNANDTIIQKSLKLLKRLEIEISKFNSKTNGVTKTNILRMSLLPFLRDPNCDLSTQIQDRKIYLSLVSISSNVLLRWWRVLLTSLTSKNNPTKSPIISSTDRNAYLEGISRIISRKEWLDVDSETYAKFQGLLTITLDYSIDKVQVLKILPLSIGAFIGKVFAYSYFHLPMVSDALLFLLNVKQYMFEDTMEAMDKHLQKTNRQTMHTISKAFPSHLGQFHGIGHSLSKKQKFFINSVPPPKHPVKGISDPNGSWVRRWCSSDSDIFNSFFRHYISITNTFLFENKNDDEYNEDGNSSGSEIDSETGLEGNQRKIWSHYDYDTLLMNSPGFKVILSHILHIFQVSITRISQNNPSTFNNMFFKQDSSSGSKESMISTQSMNDIYYNSIVKILKTCRDLKFSNIVNLSRCLIKYIDRLFISIAMKTSIYDYNKNGLLLNIVYEFINYVDNDINWEFWLSSSYLMLSKTDHIQVLLKNFAFLFNVWDLISSRYTTINDNNQTVGIDNGWLTKKHETLKWNFANWLVSSPIWSTFFNHWEPIIRTYYLKLIIWRLIGINNHSRNYSLSIENHIDQNLKYSYDYLCCKRGKSRTISLKPDNPLVNRKFSIIPNTMKEDMFPRMEGEIPSSTKTNNSSNELRKTHPYEIFDEAIYSCSSLPSSPIPNYSNDRDGDDDDDDDGDANYVESQGRSSSSLVSSLGKILKILSTDDKRVMEAATTSPSSTTILSAPPSIGGGPSARISSFKSGSATSLSNSIKSGSSSPSIMSTYSTSFTDFSTESSIKSDSSSSNASSVNLADLIQPPELLTRPPNIVRPLYRFEIVIDTKAINEKLSINRGQEFGNSRVVTRSKYLRLPKYPKIPSFAKFYEMLFCDEAYIQADKERDRDGPMGGNIFEEEVGEEDSFEDELLIKPKVSHNPLYPDSVESNSRRILSYNWVNVGKSLNEWNEIVEEFEKFMSSKVEDFKTKSNDNYEVYFKRSIPFLSVDTASELKFLNAG</sequence>
<evidence type="ECO:0000313" key="3">
    <source>
        <dbReference type="Proteomes" id="UP000837801"/>
    </source>
</evidence>
<dbReference type="InterPro" id="IPR013887">
    <property type="entry name" value="UPF0592"/>
</dbReference>
<comment type="caution">
    <text evidence="2">The sequence shown here is derived from an EMBL/GenBank/DDBJ whole genome shotgun (WGS) entry which is preliminary data.</text>
</comment>
<dbReference type="AlphaFoldDB" id="A0A9P0QSA4"/>
<dbReference type="Pfam" id="PF08578">
    <property type="entry name" value="DUF1765"/>
    <property type="match status" value="1"/>
</dbReference>
<keyword evidence="3" id="KW-1185">Reference proteome</keyword>
<protein>
    <recommendedName>
        <fullName evidence="4">DUF1765-domain-containing protein</fullName>
    </recommendedName>
</protein>